<comment type="subcellular location">
    <subcellularLocation>
        <location evidence="1">Cell membrane</location>
        <topology evidence="1">Multi-pass membrane protein</topology>
    </subcellularLocation>
</comment>
<protein>
    <recommendedName>
        <fullName evidence="8">ATP synthase I chain</fullName>
    </recommendedName>
</protein>
<keyword evidence="3" id="KW-0812">Transmembrane</keyword>
<evidence type="ECO:0000256" key="4">
    <source>
        <dbReference type="ARBA" id="ARBA00022989"/>
    </source>
</evidence>
<reference evidence="7" key="2">
    <citation type="submission" date="2016-04" db="EMBL/GenBank/DDBJ databases">
        <title>First Complete Genome Sequence of a Subdivision 6 Acidobacterium.</title>
        <authorList>
            <person name="Huang S."/>
            <person name="Vieira S."/>
            <person name="Bunk B."/>
            <person name="Riedel T."/>
            <person name="Sproeer C."/>
            <person name="Overmann J."/>
        </authorList>
    </citation>
    <scope>NUCLEOTIDE SEQUENCE [LARGE SCALE GENOMIC DNA]</scope>
    <source>
        <strain evidence="7">DSM 100886 HEG_-6_39</strain>
    </source>
</reference>
<evidence type="ECO:0008006" key="8">
    <source>
        <dbReference type="Google" id="ProtNLM"/>
    </source>
</evidence>
<dbReference type="Proteomes" id="UP000076079">
    <property type="component" value="Chromosome"/>
</dbReference>
<dbReference type="STRING" id="1855912.LuPra_05943"/>
<gene>
    <name evidence="6" type="ORF">LuPra_05943</name>
</gene>
<reference evidence="6 7" key="1">
    <citation type="journal article" date="2016" name="Genome Announc.">
        <title>First Complete Genome Sequence of a Subdivision 6 Acidobacterium Strain.</title>
        <authorList>
            <person name="Huang S."/>
            <person name="Vieira S."/>
            <person name="Bunk B."/>
            <person name="Riedel T."/>
            <person name="Sproer C."/>
            <person name="Overmann J."/>
        </authorList>
    </citation>
    <scope>NUCLEOTIDE SEQUENCE [LARGE SCALE GENOMIC DNA]</scope>
    <source>
        <strain evidence="7">DSM 100886 HEG_-6_39</strain>
    </source>
</reference>
<proteinExistence type="predicted"/>
<evidence type="ECO:0000256" key="3">
    <source>
        <dbReference type="ARBA" id="ARBA00022692"/>
    </source>
</evidence>
<dbReference type="AlphaFoldDB" id="A0A143PVQ7"/>
<evidence type="ECO:0000256" key="5">
    <source>
        <dbReference type="ARBA" id="ARBA00023136"/>
    </source>
</evidence>
<keyword evidence="5" id="KW-0472">Membrane</keyword>
<keyword evidence="7" id="KW-1185">Reference proteome</keyword>
<organism evidence="6 7">
    <name type="scientific">Luteitalea pratensis</name>
    <dbReference type="NCBI Taxonomy" id="1855912"/>
    <lineage>
        <taxon>Bacteria</taxon>
        <taxon>Pseudomonadati</taxon>
        <taxon>Acidobacteriota</taxon>
        <taxon>Vicinamibacteria</taxon>
        <taxon>Vicinamibacterales</taxon>
        <taxon>Vicinamibacteraceae</taxon>
        <taxon>Luteitalea</taxon>
    </lineage>
</organism>
<evidence type="ECO:0000256" key="1">
    <source>
        <dbReference type="ARBA" id="ARBA00004651"/>
    </source>
</evidence>
<evidence type="ECO:0000313" key="6">
    <source>
        <dbReference type="EMBL" id="AMY12662.1"/>
    </source>
</evidence>
<sequence>MGAGVLGGGLLLAISYRALKRAVDAIGPPAPGQEGRPTVSPWRLALRLAGRYALLLAAGYVIIGRLHLHPLGVLVGVSAVVVAAMVEAVRSWRQPTGFSP</sequence>
<name>A0A143PVQ7_LUTPR</name>
<dbReference type="KEGG" id="abac:LuPra_05943"/>
<dbReference type="EMBL" id="CP015136">
    <property type="protein sequence ID" value="AMY12662.1"/>
    <property type="molecule type" value="Genomic_DNA"/>
</dbReference>
<keyword evidence="2" id="KW-1003">Cell membrane</keyword>
<dbReference type="GO" id="GO:0005886">
    <property type="term" value="C:plasma membrane"/>
    <property type="evidence" value="ECO:0007669"/>
    <property type="project" value="UniProtKB-SubCell"/>
</dbReference>
<evidence type="ECO:0000256" key="2">
    <source>
        <dbReference type="ARBA" id="ARBA00022475"/>
    </source>
</evidence>
<keyword evidence="4" id="KW-1133">Transmembrane helix</keyword>
<dbReference type="InterPro" id="IPR005598">
    <property type="entry name" value="ATP_synth_I"/>
</dbReference>
<evidence type="ECO:0000313" key="7">
    <source>
        <dbReference type="Proteomes" id="UP000076079"/>
    </source>
</evidence>
<dbReference type="Pfam" id="PF03899">
    <property type="entry name" value="ATP-synt_I"/>
    <property type="match status" value="1"/>
</dbReference>
<accession>A0A143PVQ7</accession>